<evidence type="ECO:0000256" key="8">
    <source>
        <dbReference type="SAM" id="MobiDB-lite"/>
    </source>
</evidence>
<organism evidence="9 10">
    <name type="scientific">Ectocarpus siliculosus</name>
    <name type="common">Brown alga</name>
    <name type="synonym">Conferva siliculosa</name>
    <dbReference type="NCBI Taxonomy" id="2880"/>
    <lineage>
        <taxon>Eukaryota</taxon>
        <taxon>Sar</taxon>
        <taxon>Stramenopiles</taxon>
        <taxon>Ochrophyta</taxon>
        <taxon>PX clade</taxon>
        <taxon>Phaeophyceae</taxon>
        <taxon>Ectocarpales</taxon>
        <taxon>Ectocarpaceae</taxon>
        <taxon>Ectocarpus</taxon>
    </lineage>
</organism>
<dbReference type="Proteomes" id="UP000002630">
    <property type="component" value="Unassembled WGS sequence"/>
</dbReference>
<comment type="similarity">
    <text evidence="1">Belongs to the N(4)/N(6)-methyltransferase family. N(4) subfamily.</text>
</comment>
<evidence type="ECO:0000256" key="6">
    <source>
        <dbReference type="ARBA" id="ARBA00022747"/>
    </source>
</evidence>
<sequence length="510" mass="55915">MYPTPCPSRKVQRCFVPSILAPVCTFGICVSHQPRSRKRKEYRYDTMLTSGSVLAESQGAPEIREALEEGLRLQWSFGFPYTPKELPVLTNAFFPYPAGMQPATAHHLLETVLTGRSVLDPFVGGGTVIVEALRAGRLGVGSDVSPLSLLVSRGRTWIASDSQLEELREAVRSVCEAAAAKLGETHTRQVSGKDWDCIESEIANYLARSKDGVKDELRDALWFVLAVARPKAATKRRRGVEHVVAWEVFHSVCREYTIAVKNLASAATAGAAPCLPQTPVILRRDARHPLPLVVDVGVGGKENAGGGGLENLAACFKPKAPVGGDEHNSNSLVVDAVLTSPPYPGVYDYLAHARQVRSVMGRLGSTEQSRSMHRTSIFSNSRVPTGRNWADEWVIGEIGSKRKIRRDRKREAYSGGSGDVSTRREDNWEKDQKDWILATTNALRVGGRIGIMLGDGDEVDTRSSLLRTVEVLRTQEGGAVLDVLGWATFRSAAGARRRMRTEHIILLEKL</sequence>
<evidence type="ECO:0000256" key="2">
    <source>
        <dbReference type="ARBA" id="ARBA00012185"/>
    </source>
</evidence>
<dbReference type="InParanoid" id="D7FJI9"/>
<feature type="region of interest" description="Disordered" evidence="8">
    <location>
        <begin position="406"/>
        <end position="425"/>
    </location>
</feature>
<keyword evidence="4" id="KW-0808">Transferase</keyword>
<accession>D7FJI9</accession>
<dbReference type="Gene3D" id="3.40.50.150">
    <property type="entry name" value="Vaccinia Virus protein VP39"/>
    <property type="match status" value="1"/>
</dbReference>
<evidence type="ECO:0000313" key="9">
    <source>
        <dbReference type="EMBL" id="CBJ29092.1"/>
    </source>
</evidence>
<dbReference type="SUPFAM" id="SSF53335">
    <property type="entry name" value="S-adenosyl-L-methionine-dependent methyltransferases"/>
    <property type="match status" value="1"/>
</dbReference>
<evidence type="ECO:0000256" key="7">
    <source>
        <dbReference type="ARBA" id="ARBA00049120"/>
    </source>
</evidence>
<keyword evidence="3" id="KW-0489">Methyltransferase</keyword>
<dbReference type="EC" id="2.1.1.113" evidence="2"/>
<dbReference type="eggNOG" id="ENOG502SH33">
    <property type="taxonomic scope" value="Eukaryota"/>
</dbReference>
<dbReference type="GO" id="GO:0032259">
    <property type="term" value="P:methylation"/>
    <property type="evidence" value="ECO:0007669"/>
    <property type="project" value="UniProtKB-KW"/>
</dbReference>
<reference evidence="9 10" key="1">
    <citation type="journal article" date="2010" name="Nature">
        <title>The Ectocarpus genome and the independent evolution of multicellularity in brown algae.</title>
        <authorList>
            <person name="Cock J.M."/>
            <person name="Sterck L."/>
            <person name="Rouze P."/>
            <person name="Scornet D."/>
            <person name="Allen A.E."/>
            <person name="Amoutzias G."/>
            <person name="Anthouard V."/>
            <person name="Artiguenave F."/>
            <person name="Aury J.M."/>
            <person name="Badger J.H."/>
            <person name="Beszteri B."/>
            <person name="Billiau K."/>
            <person name="Bonnet E."/>
            <person name="Bothwell J.H."/>
            <person name="Bowler C."/>
            <person name="Boyen C."/>
            <person name="Brownlee C."/>
            <person name="Carrano C.J."/>
            <person name="Charrier B."/>
            <person name="Cho G.Y."/>
            <person name="Coelho S.M."/>
            <person name="Collen J."/>
            <person name="Corre E."/>
            <person name="Da Silva C."/>
            <person name="Delage L."/>
            <person name="Delaroque N."/>
            <person name="Dittami S.M."/>
            <person name="Doulbeau S."/>
            <person name="Elias M."/>
            <person name="Farnham G."/>
            <person name="Gachon C.M."/>
            <person name="Gschloessl B."/>
            <person name="Heesch S."/>
            <person name="Jabbari K."/>
            <person name="Jubin C."/>
            <person name="Kawai H."/>
            <person name="Kimura K."/>
            <person name="Kloareg B."/>
            <person name="Kupper F.C."/>
            <person name="Lang D."/>
            <person name="Le Bail A."/>
            <person name="Leblanc C."/>
            <person name="Lerouge P."/>
            <person name="Lohr M."/>
            <person name="Lopez P.J."/>
            <person name="Martens C."/>
            <person name="Maumus F."/>
            <person name="Michel G."/>
            <person name="Miranda-Saavedra D."/>
            <person name="Morales J."/>
            <person name="Moreau H."/>
            <person name="Motomura T."/>
            <person name="Nagasato C."/>
            <person name="Napoli C.A."/>
            <person name="Nelson D.R."/>
            <person name="Nyvall-Collen P."/>
            <person name="Peters A.F."/>
            <person name="Pommier C."/>
            <person name="Potin P."/>
            <person name="Poulain J."/>
            <person name="Quesneville H."/>
            <person name="Read B."/>
            <person name="Rensing S.A."/>
            <person name="Ritter A."/>
            <person name="Rousvoal S."/>
            <person name="Samanta M."/>
            <person name="Samson G."/>
            <person name="Schroeder D.C."/>
            <person name="Segurens B."/>
            <person name="Strittmatter M."/>
            <person name="Tonon T."/>
            <person name="Tregear J.W."/>
            <person name="Valentin K."/>
            <person name="von Dassow P."/>
            <person name="Yamagishi T."/>
            <person name="Van de Peer Y."/>
            <person name="Wincker P."/>
        </authorList>
    </citation>
    <scope>NUCLEOTIDE SEQUENCE [LARGE SCALE GENOMIC DNA]</scope>
    <source>
        <strain evidence="10">Ec32 / CCAP1310/4</strain>
    </source>
</reference>
<keyword evidence="6" id="KW-0680">Restriction system</keyword>
<dbReference type="OrthoDB" id="418661at2759"/>
<dbReference type="GO" id="GO:0009307">
    <property type="term" value="P:DNA restriction-modification system"/>
    <property type="evidence" value="ECO:0007669"/>
    <property type="project" value="UniProtKB-KW"/>
</dbReference>
<dbReference type="InterPro" id="IPR017985">
    <property type="entry name" value="MeTrfase_CN4_CS"/>
</dbReference>
<proteinExistence type="inferred from homology"/>
<dbReference type="GO" id="GO:0015667">
    <property type="term" value="F:site-specific DNA-methyltransferase (cytosine-N4-specific) activity"/>
    <property type="evidence" value="ECO:0007669"/>
    <property type="project" value="UniProtKB-EC"/>
</dbReference>
<evidence type="ECO:0000256" key="4">
    <source>
        <dbReference type="ARBA" id="ARBA00022679"/>
    </source>
</evidence>
<keyword evidence="10" id="KW-1185">Reference proteome</keyword>
<dbReference type="GO" id="GO:0003677">
    <property type="term" value="F:DNA binding"/>
    <property type="evidence" value="ECO:0007669"/>
    <property type="project" value="InterPro"/>
</dbReference>
<evidence type="ECO:0000313" key="10">
    <source>
        <dbReference type="Proteomes" id="UP000002630"/>
    </source>
</evidence>
<dbReference type="InterPro" id="IPR029063">
    <property type="entry name" value="SAM-dependent_MTases_sf"/>
</dbReference>
<name>D7FJI9_ECTSI</name>
<dbReference type="EMBL" id="FN649760">
    <property type="protein sequence ID" value="CBJ29092.1"/>
    <property type="molecule type" value="Genomic_DNA"/>
</dbReference>
<gene>
    <name evidence="9" type="ORF">Esi_0134_0029</name>
</gene>
<evidence type="ECO:0000256" key="3">
    <source>
        <dbReference type="ARBA" id="ARBA00022603"/>
    </source>
</evidence>
<dbReference type="PROSITE" id="PS00093">
    <property type="entry name" value="N4_MTASE"/>
    <property type="match status" value="1"/>
</dbReference>
<keyword evidence="5" id="KW-0949">S-adenosyl-L-methionine</keyword>
<evidence type="ECO:0000256" key="1">
    <source>
        <dbReference type="ARBA" id="ARBA00010203"/>
    </source>
</evidence>
<protein>
    <recommendedName>
        <fullName evidence="2">site-specific DNA-methyltransferase (cytosine-N(4)-specific)</fullName>
        <ecNumber evidence="2">2.1.1.113</ecNumber>
    </recommendedName>
</protein>
<dbReference type="AlphaFoldDB" id="D7FJI9"/>
<comment type="catalytic activity">
    <reaction evidence="7">
        <text>a 2'-deoxycytidine in DNA + S-adenosyl-L-methionine = an N(4)-methyl-2'-deoxycytidine in DNA + S-adenosyl-L-homocysteine + H(+)</text>
        <dbReference type="Rhea" id="RHEA:16857"/>
        <dbReference type="Rhea" id="RHEA-COMP:11369"/>
        <dbReference type="Rhea" id="RHEA-COMP:13674"/>
        <dbReference type="ChEBI" id="CHEBI:15378"/>
        <dbReference type="ChEBI" id="CHEBI:57856"/>
        <dbReference type="ChEBI" id="CHEBI:59789"/>
        <dbReference type="ChEBI" id="CHEBI:85452"/>
        <dbReference type="ChEBI" id="CHEBI:137933"/>
        <dbReference type="EC" id="2.1.1.113"/>
    </reaction>
</comment>
<evidence type="ECO:0000256" key="5">
    <source>
        <dbReference type="ARBA" id="ARBA00022691"/>
    </source>
</evidence>